<organism evidence="1 2">
    <name type="scientific">Dactylonectria macrodidyma</name>
    <dbReference type="NCBI Taxonomy" id="307937"/>
    <lineage>
        <taxon>Eukaryota</taxon>
        <taxon>Fungi</taxon>
        <taxon>Dikarya</taxon>
        <taxon>Ascomycota</taxon>
        <taxon>Pezizomycotina</taxon>
        <taxon>Sordariomycetes</taxon>
        <taxon>Hypocreomycetidae</taxon>
        <taxon>Hypocreales</taxon>
        <taxon>Nectriaceae</taxon>
        <taxon>Dactylonectria</taxon>
    </lineage>
</organism>
<dbReference type="OrthoDB" id="5410365at2759"/>
<name>A0A9P9DE75_9HYPO</name>
<protein>
    <submittedName>
        <fullName evidence="1">Uncharacterized protein</fullName>
    </submittedName>
</protein>
<dbReference type="Proteomes" id="UP000738349">
    <property type="component" value="Unassembled WGS sequence"/>
</dbReference>
<proteinExistence type="predicted"/>
<sequence length="274" mass="30547">MAPSTFILTSSPFVLNQIALASFVPNIRQPHQDGKRPYTIKASDYSVQPDVAFDGLINTGSRSFLNVFATRFASFSFQHDKSSMLHVTAQKGRIYSLNSPSSLFAEIVFGQETGGGMQEWFEHCKRLRIQPRFVTGYRTFIDADVSRGQHRTTDISGETTVPISTAQGDPSGTADIEVQAGRRTNTDVKGDMKAPGERIYAICYRKVNISRHEGKVTPSLEQTNKWKPFAATRGEPDEEYFEAYLSDTEDTERCDTYEIESTGGEKILFGVPSE</sequence>
<dbReference type="AlphaFoldDB" id="A0A9P9DE75"/>
<comment type="caution">
    <text evidence="1">The sequence shown here is derived from an EMBL/GenBank/DDBJ whole genome shotgun (WGS) entry which is preliminary data.</text>
</comment>
<evidence type="ECO:0000313" key="2">
    <source>
        <dbReference type="Proteomes" id="UP000738349"/>
    </source>
</evidence>
<gene>
    <name evidence="1" type="ORF">EDB81DRAFT_915952</name>
</gene>
<accession>A0A9P9DE75</accession>
<evidence type="ECO:0000313" key="1">
    <source>
        <dbReference type="EMBL" id="KAH7117312.1"/>
    </source>
</evidence>
<keyword evidence="2" id="KW-1185">Reference proteome</keyword>
<dbReference type="EMBL" id="JAGMUV010000028">
    <property type="protein sequence ID" value="KAH7117312.1"/>
    <property type="molecule type" value="Genomic_DNA"/>
</dbReference>
<reference evidence="1" key="1">
    <citation type="journal article" date="2021" name="Nat. Commun.">
        <title>Genetic determinants of endophytism in the Arabidopsis root mycobiome.</title>
        <authorList>
            <person name="Mesny F."/>
            <person name="Miyauchi S."/>
            <person name="Thiergart T."/>
            <person name="Pickel B."/>
            <person name="Atanasova L."/>
            <person name="Karlsson M."/>
            <person name="Huettel B."/>
            <person name="Barry K.W."/>
            <person name="Haridas S."/>
            <person name="Chen C."/>
            <person name="Bauer D."/>
            <person name="Andreopoulos W."/>
            <person name="Pangilinan J."/>
            <person name="LaButti K."/>
            <person name="Riley R."/>
            <person name="Lipzen A."/>
            <person name="Clum A."/>
            <person name="Drula E."/>
            <person name="Henrissat B."/>
            <person name="Kohler A."/>
            <person name="Grigoriev I.V."/>
            <person name="Martin F.M."/>
            <person name="Hacquard S."/>
        </authorList>
    </citation>
    <scope>NUCLEOTIDE SEQUENCE</scope>
    <source>
        <strain evidence="1">MPI-CAGE-AT-0147</strain>
    </source>
</reference>